<keyword evidence="16" id="KW-1185">Reference proteome</keyword>
<keyword evidence="6 13" id="KW-0812">Transmembrane</keyword>
<evidence type="ECO:0000256" key="2">
    <source>
        <dbReference type="ARBA" id="ARBA00004651"/>
    </source>
</evidence>
<evidence type="ECO:0000256" key="11">
    <source>
        <dbReference type="ARBA" id="ARBA00023136"/>
    </source>
</evidence>
<comment type="cofactor">
    <cofactor evidence="1">
        <name>heme b</name>
        <dbReference type="ChEBI" id="CHEBI:60344"/>
    </cofactor>
</comment>
<evidence type="ECO:0000256" key="7">
    <source>
        <dbReference type="ARBA" id="ARBA00022723"/>
    </source>
</evidence>
<feature type="transmembrane region" description="Helical" evidence="13">
    <location>
        <begin position="148"/>
        <end position="168"/>
    </location>
</feature>
<keyword evidence="8" id="KW-0249">Electron transport</keyword>
<comment type="caution">
    <text evidence="15">The sequence shown here is derived from an EMBL/GenBank/DDBJ whole genome shotgun (WGS) entry which is preliminary data.</text>
</comment>
<evidence type="ECO:0000256" key="6">
    <source>
        <dbReference type="ARBA" id="ARBA00022692"/>
    </source>
</evidence>
<dbReference type="Proteomes" id="UP001356170">
    <property type="component" value="Unassembled WGS sequence"/>
</dbReference>
<evidence type="ECO:0000256" key="4">
    <source>
        <dbReference type="ARBA" id="ARBA00022475"/>
    </source>
</evidence>
<evidence type="ECO:0000256" key="12">
    <source>
        <dbReference type="ARBA" id="ARBA00037975"/>
    </source>
</evidence>
<comment type="subcellular location">
    <subcellularLocation>
        <location evidence="2">Cell membrane</location>
        <topology evidence="2">Multi-pass membrane protein</topology>
    </subcellularLocation>
</comment>
<dbReference type="Gene3D" id="1.20.950.20">
    <property type="entry name" value="Transmembrane di-heme cytochromes, Chain C"/>
    <property type="match status" value="1"/>
</dbReference>
<keyword evidence="4" id="KW-1003">Cell membrane</keyword>
<protein>
    <submittedName>
        <fullName evidence="15">Cytochrome b</fullName>
    </submittedName>
</protein>
<gene>
    <name evidence="15" type="ORF">V3390_04835</name>
</gene>
<evidence type="ECO:0000256" key="5">
    <source>
        <dbReference type="ARBA" id="ARBA00022617"/>
    </source>
</evidence>
<dbReference type="Pfam" id="PF01292">
    <property type="entry name" value="Ni_hydr_CYTB"/>
    <property type="match status" value="1"/>
</dbReference>
<dbReference type="SUPFAM" id="SSF81342">
    <property type="entry name" value="Transmembrane di-heme cytochromes"/>
    <property type="match status" value="1"/>
</dbReference>
<proteinExistence type="inferred from homology"/>
<evidence type="ECO:0000256" key="1">
    <source>
        <dbReference type="ARBA" id="ARBA00001970"/>
    </source>
</evidence>
<dbReference type="EMBL" id="JAZHBO010000001">
    <property type="protein sequence ID" value="MEF2155559.1"/>
    <property type="molecule type" value="Genomic_DNA"/>
</dbReference>
<reference evidence="15 16" key="1">
    <citation type="submission" date="2024-01" db="EMBL/GenBank/DDBJ databases">
        <title>Novel species of the genus Luteimonas isolated from rivers.</title>
        <authorList>
            <person name="Lu H."/>
        </authorList>
    </citation>
    <scope>NUCLEOTIDE SEQUENCE [LARGE SCALE GENOMIC DNA]</scope>
    <source>
        <strain evidence="15 16">FXH3W</strain>
    </source>
</reference>
<evidence type="ECO:0000313" key="15">
    <source>
        <dbReference type="EMBL" id="MEF2155559.1"/>
    </source>
</evidence>
<organism evidence="15 16">
    <name type="scientific">Aquilutibacter rugosus</name>
    <dbReference type="NCBI Taxonomy" id="3115820"/>
    <lineage>
        <taxon>Bacteria</taxon>
        <taxon>Pseudomonadati</taxon>
        <taxon>Pseudomonadota</taxon>
        <taxon>Gammaproteobacteria</taxon>
        <taxon>Lysobacterales</taxon>
        <taxon>Lysobacteraceae</taxon>
        <taxon>Aquilutibacter</taxon>
    </lineage>
</organism>
<feature type="transmembrane region" description="Helical" evidence="13">
    <location>
        <begin position="92"/>
        <end position="111"/>
    </location>
</feature>
<sequence length="183" mass="20620">MSTSTALRPTQWSGTSKFLHWLMVLMLFVIAVIGLTHDYFPGDLRKLIMGWHKALGITVLVLAAVRLVWNLFTPSPARIMSTPNWQHLTAQITHGLLYVLMLAMPLSGWIMSSAGGRPVNYFGLGELPNLVAKNPALRELSSEWHETMFWVLLAVVIVHAGAAIYHQMVLKDGLLDRMHPRRR</sequence>
<evidence type="ECO:0000256" key="13">
    <source>
        <dbReference type="SAM" id="Phobius"/>
    </source>
</evidence>
<evidence type="ECO:0000256" key="10">
    <source>
        <dbReference type="ARBA" id="ARBA00023004"/>
    </source>
</evidence>
<dbReference type="InterPro" id="IPR016174">
    <property type="entry name" value="Di-haem_cyt_TM"/>
</dbReference>
<dbReference type="PANTHER" id="PTHR30529:SF7">
    <property type="entry name" value="CYTOCHROME B561 BACTERIAL_NI-HYDROGENASE DOMAIN-CONTAINING PROTEIN"/>
    <property type="match status" value="1"/>
</dbReference>
<keyword evidence="3" id="KW-0813">Transport</keyword>
<evidence type="ECO:0000256" key="3">
    <source>
        <dbReference type="ARBA" id="ARBA00022448"/>
    </source>
</evidence>
<keyword evidence="9 13" id="KW-1133">Transmembrane helix</keyword>
<feature type="domain" description="Cytochrome b561 bacterial/Ni-hydrogenase" evidence="14">
    <location>
        <begin position="12"/>
        <end position="179"/>
    </location>
</feature>
<evidence type="ECO:0000259" key="14">
    <source>
        <dbReference type="Pfam" id="PF01292"/>
    </source>
</evidence>
<dbReference type="RefSeq" id="WP_331703576.1">
    <property type="nucleotide sequence ID" value="NZ_JAZHBO010000001.1"/>
</dbReference>
<evidence type="ECO:0000256" key="9">
    <source>
        <dbReference type="ARBA" id="ARBA00022989"/>
    </source>
</evidence>
<accession>A0ABU7UYG6</accession>
<keyword evidence="11 13" id="KW-0472">Membrane</keyword>
<keyword evidence="10" id="KW-0408">Iron</keyword>
<keyword evidence="7" id="KW-0479">Metal-binding</keyword>
<keyword evidence="5" id="KW-0349">Heme</keyword>
<feature type="transmembrane region" description="Helical" evidence="13">
    <location>
        <begin position="52"/>
        <end position="72"/>
    </location>
</feature>
<name>A0ABU7UYG6_9GAMM</name>
<dbReference type="InterPro" id="IPR052168">
    <property type="entry name" value="Cytochrome_b561_oxidase"/>
</dbReference>
<feature type="transmembrane region" description="Helical" evidence="13">
    <location>
        <begin position="18"/>
        <end position="40"/>
    </location>
</feature>
<dbReference type="InterPro" id="IPR011577">
    <property type="entry name" value="Cyt_b561_bac/Ni-Hgenase"/>
</dbReference>
<dbReference type="PANTHER" id="PTHR30529">
    <property type="entry name" value="CYTOCHROME B561"/>
    <property type="match status" value="1"/>
</dbReference>
<evidence type="ECO:0000313" key="16">
    <source>
        <dbReference type="Proteomes" id="UP001356170"/>
    </source>
</evidence>
<evidence type="ECO:0000256" key="8">
    <source>
        <dbReference type="ARBA" id="ARBA00022982"/>
    </source>
</evidence>
<comment type="similarity">
    <text evidence="12">Belongs to the cytochrome b561 family.</text>
</comment>